<dbReference type="Pfam" id="PF00583">
    <property type="entry name" value="Acetyltransf_1"/>
    <property type="match status" value="1"/>
</dbReference>
<dbReference type="PANTHER" id="PTHR43420:SF52">
    <property type="entry name" value="N-ACETYLTRANSFERASE YODP"/>
    <property type="match status" value="1"/>
</dbReference>
<evidence type="ECO:0000313" key="5">
    <source>
        <dbReference type="Proteomes" id="UP000614460"/>
    </source>
</evidence>
<dbReference type="InterPro" id="IPR016181">
    <property type="entry name" value="Acyl_CoA_acyltransferase"/>
</dbReference>
<accession>A0A8H9G0W5</accession>
<dbReference type="PROSITE" id="PS51186">
    <property type="entry name" value="GNAT"/>
    <property type="match status" value="1"/>
</dbReference>
<evidence type="ECO:0000259" key="3">
    <source>
        <dbReference type="PROSITE" id="PS51186"/>
    </source>
</evidence>
<reference evidence="4" key="2">
    <citation type="submission" date="2020-09" db="EMBL/GenBank/DDBJ databases">
        <authorList>
            <person name="Sun Q."/>
            <person name="Zhou Y."/>
        </authorList>
    </citation>
    <scope>NUCLEOTIDE SEQUENCE</scope>
    <source>
        <strain evidence="4">CGMCC 1.15966</strain>
    </source>
</reference>
<dbReference type="SUPFAM" id="SSF55729">
    <property type="entry name" value="Acyl-CoA N-acyltransferases (Nat)"/>
    <property type="match status" value="1"/>
</dbReference>
<organism evidence="4 5">
    <name type="scientific">Sphingobacterium cellulitidis</name>
    <dbReference type="NCBI Taxonomy" id="1768011"/>
    <lineage>
        <taxon>Bacteria</taxon>
        <taxon>Pseudomonadati</taxon>
        <taxon>Bacteroidota</taxon>
        <taxon>Sphingobacteriia</taxon>
        <taxon>Sphingobacteriales</taxon>
        <taxon>Sphingobacteriaceae</taxon>
        <taxon>Sphingobacterium</taxon>
    </lineage>
</organism>
<evidence type="ECO:0000256" key="2">
    <source>
        <dbReference type="ARBA" id="ARBA00023315"/>
    </source>
</evidence>
<gene>
    <name evidence="4" type="ORF">GCM10011516_22920</name>
</gene>
<dbReference type="PANTHER" id="PTHR43420">
    <property type="entry name" value="ACETYLTRANSFERASE"/>
    <property type="match status" value="1"/>
</dbReference>
<comment type="caution">
    <text evidence="4">The sequence shown here is derived from an EMBL/GenBank/DDBJ whole genome shotgun (WGS) entry which is preliminary data.</text>
</comment>
<feature type="domain" description="N-acetyltransferase" evidence="3">
    <location>
        <begin position="1"/>
        <end position="184"/>
    </location>
</feature>
<dbReference type="CDD" id="cd04301">
    <property type="entry name" value="NAT_SF"/>
    <property type="match status" value="1"/>
</dbReference>
<keyword evidence="5" id="KW-1185">Reference proteome</keyword>
<proteinExistence type="predicted"/>
<sequence>MIIRRGLKEDSEQIAEYLLLAMEEIAYRFIGKQDKQLALEFLTDLVKEEGNQYSYNHNWVIEENGTVVATALVYDGANLYELRKPVADLVENKYQRSFNPEDETQAGEFYIDCIAVNPNQQGKGLGSIIIKYLIDEYILKKKAVLGLLVDEDNPKAKKLYERLGFKVVGMKSLMGKNLEHMQLK</sequence>
<dbReference type="InterPro" id="IPR050680">
    <property type="entry name" value="YpeA/RimI_acetyltransf"/>
</dbReference>
<dbReference type="AlphaFoldDB" id="A0A8H9G0W5"/>
<keyword evidence="2" id="KW-0012">Acyltransferase</keyword>
<protein>
    <submittedName>
        <fullName evidence="4">N-acetyltransferase</fullName>
    </submittedName>
</protein>
<dbReference type="Gene3D" id="3.40.630.30">
    <property type="match status" value="1"/>
</dbReference>
<reference evidence="4" key="1">
    <citation type="journal article" date="2014" name="Int. J. Syst. Evol. Microbiol.">
        <title>Complete genome sequence of Corynebacterium casei LMG S-19264T (=DSM 44701T), isolated from a smear-ripened cheese.</title>
        <authorList>
            <consortium name="US DOE Joint Genome Institute (JGI-PGF)"/>
            <person name="Walter F."/>
            <person name="Albersmeier A."/>
            <person name="Kalinowski J."/>
            <person name="Ruckert C."/>
        </authorList>
    </citation>
    <scope>NUCLEOTIDE SEQUENCE</scope>
    <source>
        <strain evidence="4">CGMCC 1.15966</strain>
    </source>
</reference>
<name>A0A8H9G0W5_9SPHI</name>
<evidence type="ECO:0000256" key="1">
    <source>
        <dbReference type="ARBA" id="ARBA00022679"/>
    </source>
</evidence>
<dbReference type="GO" id="GO:0016747">
    <property type="term" value="F:acyltransferase activity, transferring groups other than amino-acyl groups"/>
    <property type="evidence" value="ECO:0007669"/>
    <property type="project" value="InterPro"/>
</dbReference>
<dbReference type="EMBL" id="BMKM01000005">
    <property type="protein sequence ID" value="GGE24694.1"/>
    <property type="molecule type" value="Genomic_DNA"/>
</dbReference>
<dbReference type="InterPro" id="IPR000182">
    <property type="entry name" value="GNAT_dom"/>
</dbReference>
<evidence type="ECO:0000313" key="4">
    <source>
        <dbReference type="EMBL" id="GGE24694.1"/>
    </source>
</evidence>
<keyword evidence="1" id="KW-0808">Transferase</keyword>
<dbReference type="Proteomes" id="UP000614460">
    <property type="component" value="Unassembled WGS sequence"/>
</dbReference>
<dbReference type="RefSeq" id="WP_182499137.1">
    <property type="nucleotide sequence ID" value="NZ_BMKM01000005.1"/>
</dbReference>